<dbReference type="Pfam" id="PF00593">
    <property type="entry name" value="TonB_dep_Rec_b-barrel"/>
    <property type="match status" value="1"/>
</dbReference>
<dbReference type="PANTHER" id="PTHR30069:SF27">
    <property type="entry name" value="BLL4766 PROTEIN"/>
    <property type="match status" value="1"/>
</dbReference>
<evidence type="ECO:0000256" key="8">
    <source>
        <dbReference type="PROSITE-ProRule" id="PRU01360"/>
    </source>
</evidence>
<dbReference type="InterPro" id="IPR037066">
    <property type="entry name" value="Plug_dom_sf"/>
</dbReference>
<feature type="domain" description="TonB-dependent receptor plug" evidence="12">
    <location>
        <begin position="56"/>
        <end position="165"/>
    </location>
</feature>
<dbReference type="InterPro" id="IPR000531">
    <property type="entry name" value="Beta-barrel_TonB"/>
</dbReference>
<comment type="caution">
    <text evidence="13">The sequence shown here is derived from an EMBL/GenBank/DDBJ whole genome shotgun (WGS) entry which is preliminary data.</text>
</comment>
<dbReference type="GO" id="GO:0009279">
    <property type="term" value="C:cell outer membrane"/>
    <property type="evidence" value="ECO:0007669"/>
    <property type="project" value="UniProtKB-SubCell"/>
</dbReference>
<dbReference type="InterPro" id="IPR039426">
    <property type="entry name" value="TonB-dep_rcpt-like"/>
</dbReference>
<dbReference type="RefSeq" id="WP_106515230.1">
    <property type="nucleotide sequence ID" value="NZ_PXYI01000009.1"/>
</dbReference>
<evidence type="ECO:0000256" key="7">
    <source>
        <dbReference type="ARBA" id="ARBA00023237"/>
    </source>
</evidence>
<evidence type="ECO:0000256" key="2">
    <source>
        <dbReference type="ARBA" id="ARBA00022448"/>
    </source>
</evidence>
<dbReference type="Pfam" id="PF07715">
    <property type="entry name" value="Plug"/>
    <property type="match status" value="1"/>
</dbReference>
<dbReference type="PANTHER" id="PTHR30069">
    <property type="entry name" value="TONB-DEPENDENT OUTER MEMBRANE RECEPTOR"/>
    <property type="match status" value="1"/>
</dbReference>
<keyword evidence="4 8" id="KW-0812">Transmembrane</keyword>
<dbReference type="GO" id="GO:0015344">
    <property type="term" value="F:siderophore uptake transmembrane transporter activity"/>
    <property type="evidence" value="ECO:0007669"/>
    <property type="project" value="TreeGrafter"/>
</dbReference>
<evidence type="ECO:0000256" key="1">
    <source>
        <dbReference type="ARBA" id="ARBA00004571"/>
    </source>
</evidence>
<keyword evidence="3 8" id="KW-1134">Transmembrane beta strand</keyword>
<organism evidence="13 14">
    <name type="scientific">Allosphingosinicella deserti</name>
    <dbReference type="NCBI Taxonomy" id="2116704"/>
    <lineage>
        <taxon>Bacteria</taxon>
        <taxon>Pseudomonadati</taxon>
        <taxon>Pseudomonadota</taxon>
        <taxon>Alphaproteobacteria</taxon>
        <taxon>Sphingomonadales</taxon>
        <taxon>Sphingomonadaceae</taxon>
        <taxon>Allosphingosinicella</taxon>
    </lineage>
</organism>
<dbReference type="GO" id="GO:0044718">
    <property type="term" value="P:siderophore transmembrane transport"/>
    <property type="evidence" value="ECO:0007669"/>
    <property type="project" value="TreeGrafter"/>
</dbReference>
<dbReference type="EMBL" id="PXYI01000009">
    <property type="protein sequence ID" value="PSJ37241.1"/>
    <property type="molecule type" value="Genomic_DNA"/>
</dbReference>
<evidence type="ECO:0000256" key="3">
    <source>
        <dbReference type="ARBA" id="ARBA00022452"/>
    </source>
</evidence>
<evidence type="ECO:0008006" key="15">
    <source>
        <dbReference type="Google" id="ProtNLM"/>
    </source>
</evidence>
<dbReference type="PROSITE" id="PS52016">
    <property type="entry name" value="TONB_DEPENDENT_REC_3"/>
    <property type="match status" value="1"/>
</dbReference>
<dbReference type="Gene3D" id="2.170.130.10">
    <property type="entry name" value="TonB-dependent receptor, plug domain"/>
    <property type="match status" value="1"/>
</dbReference>
<evidence type="ECO:0000256" key="6">
    <source>
        <dbReference type="ARBA" id="ARBA00023136"/>
    </source>
</evidence>
<evidence type="ECO:0000256" key="9">
    <source>
        <dbReference type="RuleBase" id="RU003357"/>
    </source>
</evidence>
<feature type="chain" id="PRO_5015181565" description="TonB-dependent receptor" evidence="10">
    <location>
        <begin position="22"/>
        <end position="627"/>
    </location>
</feature>
<feature type="domain" description="TonB-dependent receptor-like beta-barrel" evidence="11">
    <location>
        <begin position="197"/>
        <end position="598"/>
    </location>
</feature>
<accession>A0A2P7QGY4</accession>
<keyword evidence="2 8" id="KW-0813">Transport</keyword>
<name>A0A2P7QGY4_9SPHN</name>
<dbReference type="InterPro" id="IPR012910">
    <property type="entry name" value="Plug_dom"/>
</dbReference>
<evidence type="ECO:0000256" key="4">
    <source>
        <dbReference type="ARBA" id="ARBA00022692"/>
    </source>
</evidence>
<dbReference type="SUPFAM" id="SSF56935">
    <property type="entry name" value="Porins"/>
    <property type="match status" value="1"/>
</dbReference>
<keyword evidence="10" id="KW-0732">Signal</keyword>
<keyword evidence="7 8" id="KW-0998">Cell outer membrane</keyword>
<keyword evidence="6 8" id="KW-0472">Membrane</keyword>
<evidence type="ECO:0000259" key="11">
    <source>
        <dbReference type="Pfam" id="PF00593"/>
    </source>
</evidence>
<protein>
    <recommendedName>
        <fullName evidence="15">TonB-dependent receptor</fullName>
    </recommendedName>
</protein>
<feature type="signal peptide" evidence="10">
    <location>
        <begin position="1"/>
        <end position="21"/>
    </location>
</feature>
<gene>
    <name evidence="13" type="ORF">C7I55_22175</name>
</gene>
<comment type="similarity">
    <text evidence="8 9">Belongs to the TonB-dependent receptor family.</text>
</comment>
<dbReference type="OrthoDB" id="9760333at2"/>
<comment type="subcellular location">
    <subcellularLocation>
        <location evidence="1 8">Cell outer membrane</location>
        <topology evidence="1 8">Multi-pass membrane protein</topology>
    </subcellularLocation>
</comment>
<evidence type="ECO:0000256" key="10">
    <source>
        <dbReference type="SAM" id="SignalP"/>
    </source>
</evidence>
<dbReference type="Proteomes" id="UP000241167">
    <property type="component" value="Unassembled WGS sequence"/>
</dbReference>
<evidence type="ECO:0000313" key="13">
    <source>
        <dbReference type="EMBL" id="PSJ37241.1"/>
    </source>
</evidence>
<evidence type="ECO:0000259" key="12">
    <source>
        <dbReference type="Pfam" id="PF07715"/>
    </source>
</evidence>
<keyword evidence="5 9" id="KW-0798">TonB box</keyword>
<sequence length="627" mass="68851">MKRVRCCFLPTAALCAVATIAARTEANVGDDLAALSIEELAQLEVRAASKQAEPLSRVATSMFVITDEDIIRSGATSLPEALRLAPNLQVQRTNAREYAITARGFNGVETANKLLVQIDGRTIYTPLHSGVFWEQHAPLLEDLEQIEVISGPGGTLYGPNAVNGVVSITSKDARATTGGLARVTAGPDEQTFALRYGSAIGTDSAIRVYATGFNRDGMSAGPATVDERDFRGWQAGFHADLGSADSQVTLQGDIYDNDINLLPGEGNRGHNLLVRWTRATGSESAVRVQAYYDDFTRKYLRAVDKLETFDVEAQFNSTHGRHELVAGAGLRTTDDLFVNNFNEFRLTPPSKRLWVGNVFLQDRIAARDDLDLIAGLKLEQSSFTGLKWLPNLRLAWHPSERALLWAAVSRAVRTPSRIDRELESLPLLATSPDFRSEKLIAFEAGYRGQPWAGSSLSLSLFYNRYDDIRTIEFAPNFQTPIRLANSLKGSSWGIEASLTQQILSWWRGSLGVSTLGKDFRVKNGALDISARAALGMDPDYQLIARSSMDLGERMQLDIAMLAVDDSNTTGRGDYAEANARLGWRVSAELELFVAGSNLLHESHIESSDLPRALRIERNVQAGTRVRF</sequence>
<evidence type="ECO:0000256" key="5">
    <source>
        <dbReference type="ARBA" id="ARBA00023077"/>
    </source>
</evidence>
<dbReference type="Gene3D" id="2.40.170.20">
    <property type="entry name" value="TonB-dependent receptor, beta-barrel domain"/>
    <property type="match status" value="1"/>
</dbReference>
<evidence type="ECO:0000313" key="14">
    <source>
        <dbReference type="Proteomes" id="UP000241167"/>
    </source>
</evidence>
<proteinExistence type="inferred from homology"/>
<dbReference type="AlphaFoldDB" id="A0A2P7QGY4"/>
<dbReference type="InterPro" id="IPR036942">
    <property type="entry name" value="Beta-barrel_TonB_sf"/>
</dbReference>
<keyword evidence="14" id="KW-1185">Reference proteome</keyword>
<reference evidence="13 14" key="1">
    <citation type="submission" date="2018-03" db="EMBL/GenBank/DDBJ databases">
        <title>The draft genome of Sphingosinicella sp. GL-C-18.</title>
        <authorList>
            <person name="Liu L."/>
            <person name="Li L."/>
            <person name="Liang L."/>
            <person name="Zhang X."/>
            <person name="Wang T."/>
        </authorList>
    </citation>
    <scope>NUCLEOTIDE SEQUENCE [LARGE SCALE GENOMIC DNA]</scope>
    <source>
        <strain evidence="13 14">GL-C-18</strain>
    </source>
</reference>